<feature type="region of interest" description="Disordered" evidence="4">
    <location>
        <begin position="583"/>
        <end position="606"/>
    </location>
</feature>
<feature type="compositionally biased region" description="Basic and acidic residues" evidence="4">
    <location>
        <begin position="588"/>
        <end position="606"/>
    </location>
</feature>
<dbReference type="OrthoDB" id="1667110at2759"/>
<dbReference type="GO" id="GO:0003712">
    <property type="term" value="F:transcription coregulator activity"/>
    <property type="evidence" value="ECO:0007669"/>
    <property type="project" value="TreeGrafter"/>
</dbReference>
<evidence type="ECO:0000256" key="2">
    <source>
        <dbReference type="ARBA" id="ARBA00022723"/>
    </source>
</evidence>
<dbReference type="GO" id="GO:0000785">
    <property type="term" value="C:chromatin"/>
    <property type="evidence" value="ECO:0007669"/>
    <property type="project" value="TreeGrafter"/>
</dbReference>
<evidence type="ECO:0000259" key="5">
    <source>
        <dbReference type="PROSITE" id="PS51184"/>
    </source>
</evidence>
<comment type="caution">
    <text evidence="6">The sequence shown here is derived from an EMBL/GenBank/DDBJ whole genome shotgun (WGS) entry which is preliminary data.</text>
</comment>
<feature type="domain" description="JmjC" evidence="5">
    <location>
        <begin position="140"/>
        <end position="323"/>
    </location>
</feature>
<evidence type="ECO:0000256" key="3">
    <source>
        <dbReference type="ARBA" id="ARBA00023242"/>
    </source>
</evidence>
<dbReference type="PROSITE" id="PS51184">
    <property type="entry name" value="JMJC"/>
    <property type="match status" value="1"/>
</dbReference>
<comment type="subcellular location">
    <subcellularLocation>
        <location evidence="1">Nucleus</location>
    </subcellularLocation>
</comment>
<keyword evidence="3" id="KW-0539">Nucleus</keyword>
<sequence length="606" mass="67144">MELDIVISSRPPKSRDDATEVSNVEPLIQEALDPESRATPILREGCSYAQFDSFWSLGLPIVVRSYAKLHGSWSLPGLASVLGGDACEVLDCENLQYAKTTTVDLFLQELANPSHLALDAPVLKLKDYPKRAASERGASILSRDLQSCLPVPKYTGEDGPLNITTLYSSNYQHTPYLGPFYNAGMTSRQGESSHGNTRLRMEVFDAVNIMPTPGKARWLIFPSEYTEKLIDFICDRLQPNLDNPEVTPSLNDYNVYLSPINLAELRELGIVPFTFDQHERDVVLIPAGCAYQILNMTPCVNISLNFLAPQSLKRCSEADAHFRASSCSRDALRFGLLLIHSWMSLSIAESHLGDEPPITTPNKCPDPDFKLAPAKFKTETLLRELATSTAAEAEALDPDEDGMEIDAASTSFPTPDSITKPPATPAHPVSATDPEFKVAVKHALYQLGIPIPGLVQRLPQYPSPEHYIPYNYLHPFNFHYPSNMASLGYALSTPTARPLPHQLAMPLPMPMPYSGSIGPGNGPSIHTWDSSIHITPQNPKVEQSSMTRSLALDPSGSTSIFRIKTFDRIQRRQRRCYNCARPYPECQGSRKRDECSMKPENVSRSK</sequence>
<feature type="region of interest" description="Disordered" evidence="4">
    <location>
        <begin position="411"/>
        <end position="430"/>
    </location>
</feature>
<evidence type="ECO:0000256" key="1">
    <source>
        <dbReference type="ARBA" id="ARBA00004123"/>
    </source>
</evidence>
<dbReference type="Gene3D" id="2.60.120.650">
    <property type="entry name" value="Cupin"/>
    <property type="match status" value="2"/>
</dbReference>
<dbReference type="GO" id="GO:0046872">
    <property type="term" value="F:metal ion binding"/>
    <property type="evidence" value="ECO:0007669"/>
    <property type="project" value="UniProtKB-KW"/>
</dbReference>
<dbReference type="AlphaFoldDB" id="A0A9P6A2Y2"/>
<dbReference type="Pfam" id="PF02373">
    <property type="entry name" value="JmjC"/>
    <property type="match status" value="1"/>
</dbReference>
<dbReference type="GO" id="GO:0006357">
    <property type="term" value="P:regulation of transcription by RNA polymerase II"/>
    <property type="evidence" value="ECO:0007669"/>
    <property type="project" value="TreeGrafter"/>
</dbReference>
<proteinExistence type="predicted"/>
<organism evidence="6 7">
    <name type="scientific">Pleurotus eryngii</name>
    <name type="common">Boletus of the steppes</name>
    <dbReference type="NCBI Taxonomy" id="5323"/>
    <lineage>
        <taxon>Eukaryota</taxon>
        <taxon>Fungi</taxon>
        <taxon>Dikarya</taxon>
        <taxon>Basidiomycota</taxon>
        <taxon>Agaricomycotina</taxon>
        <taxon>Agaricomycetes</taxon>
        <taxon>Agaricomycetidae</taxon>
        <taxon>Agaricales</taxon>
        <taxon>Pleurotineae</taxon>
        <taxon>Pleurotaceae</taxon>
        <taxon>Pleurotus</taxon>
    </lineage>
</organism>
<dbReference type="GO" id="GO:0032454">
    <property type="term" value="F:histone H3K9 demethylase activity"/>
    <property type="evidence" value="ECO:0007669"/>
    <property type="project" value="InterPro"/>
</dbReference>
<name>A0A9P6A2Y2_PLEER</name>
<keyword evidence="2" id="KW-0479">Metal-binding</keyword>
<keyword evidence="7" id="KW-1185">Reference proteome</keyword>
<dbReference type="PANTHER" id="PTHR12549">
    <property type="entry name" value="JMJC DOMAIN-CONTAINING HISTONE DEMETHYLATION PROTEIN"/>
    <property type="match status" value="1"/>
</dbReference>
<dbReference type="InterPro" id="IPR003347">
    <property type="entry name" value="JmjC_dom"/>
</dbReference>
<accession>A0A9P6A2Y2</accession>
<evidence type="ECO:0000313" key="7">
    <source>
        <dbReference type="Proteomes" id="UP000807025"/>
    </source>
</evidence>
<evidence type="ECO:0000256" key="4">
    <source>
        <dbReference type="SAM" id="MobiDB-lite"/>
    </source>
</evidence>
<gene>
    <name evidence="6" type="ORF">BDN71DRAFT_1504084</name>
</gene>
<dbReference type="GO" id="GO:0000118">
    <property type="term" value="C:histone deacetylase complex"/>
    <property type="evidence" value="ECO:0007669"/>
    <property type="project" value="TreeGrafter"/>
</dbReference>
<dbReference type="Proteomes" id="UP000807025">
    <property type="component" value="Unassembled WGS sequence"/>
</dbReference>
<dbReference type="GO" id="GO:0031490">
    <property type="term" value="F:chromatin DNA binding"/>
    <property type="evidence" value="ECO:0007669"/>
    <property type="project" value="TreeGrafter"/>
</dbReference>
<dbReference type="InterPro" id="IPR045109">
    <property type="entry name" value="LSDs-like"/>
</dbReference>
<dbReference type="EMBL" id="MU154538">
    <property type="protein sequence ID" value="KAF9498281.1"/>
    <property type="molecule type" value="Genomic_DNA"/>
</dbReference>
<reference evidence="6" key="1">
    <citation type="submission" date="2020-11" db="EMBL/GenBank/DDBJ databases">
        <authorList>
            <consortium name="DOE Joint Genome Institute"/>
            <person name="Ahrendt S."/>
            <person name="Riley R."/>
            <person name="Andreopoulos W."/>
            <person name="Labutti K."/>
            <person name="Pangilinan J."/>
            <person name="Ruiz-Duenas F.J."/>
            <person name="Barrasa J.M."/>
            <person name="Sanchez-Garcia M."/>
            <person name="Camarero S."/>
            <person name="Miyauchi S."/>
            <person name="Serrano A."/>
            <person name="Linde D."/>
            <person name="Babiker R."/>
            <person name="Drula E."/>
            <person name="Ayuso-Fernandez I."/>
            <person name="Pacheco R."/>
            <person name="Padilla G."/>
            <person name="Ferreira P."/>
            <person name="Barriuso J."/>
            <person name="Kellner H."/>
            <person name="Castanera R."/>
            <person name="Alfaro M."/>
            <person name="Ramirez L."/>
            <person name="Pisabarro A.G."/>
            <person name="Kuo A."/>
            <person name="Tritt A."/>
            <person name="Lipzen A."/>
            <person name="He G."/>
            <person name="Yan M."/>
            <person name="Ng V."/>
            <person name="Cullen D."/>
            <person name="Martin F."/>
            <person name="Rosso M.-N."/>
            <person name="Henrissat B."/>
            <person name="Hibbett D."/>
            <person name="Martinez A.T."/>
            <person name="Grigoriev I.V."/>
        </authorList>
    </citation>
    <scope>NUCLEOTIDE SEQUENCE</scope>
    <source>
        <strain evidence="6">ATCC 90797</strain>
    </source>
</reference>
<dbReference type="PANTHER" id="PTHR12549:SF38">
    <property type="entry name" value="JMJC DOMAIN-CONTAINING HISTONE DEMETHYLASE 2, ISOFORM A"/>
    <property type="match status" value="1"/>
</dbReference>
<dbReference type="SMART" id="SM00558">
    <property type="entry name" value="JmjC"/>
    <property type="match status" value="1"/>
</dbReference>
<dbReference type="SUPFAM" id="SSF51197">
    <property type="entry name" value="Clavaminate synthase-like"/>
    <property type="match status" value="1"/>
</dbReference>
<protein>
    <recommendedName>
        <fullName evidence="5">JmjC domain-containing protein</fullName>
    </recommendedName>
</protein>
<evidence type="ECO:0000313" key="6">
    <source>
        <dbReference type="EMBL" id="KAF9498281.1"/>
    </source>
</evidence>